<keyword evidence="2" id="KW-1185">Reference proteome</keyword>
<accession>A0ABV0WID0</accession>
<protein>
    <submittedName>
        <fullName evidence="1">Ubiquinone biosynthesis monooxygenase</fullName>
    </submittedName>
</protein>
<dbReference type="PANTHER" id="PTHR43876">
    <property type="entry name" value="UBIQUINONE BIOSYNTHESIS MONOOXYGENASE COQ6, MITOCHONDRIAL"/>
    <property type="match status" value="1"/>
</dbReference>
<dbReference type="EMBL" id="JAHRIM010050310">
    <property type="protein sequence ID" value="MEQ2268628.1"/>
    <property type="molecule type" value="Genomic_DNA"/>
</dbReference>
<reference evidence="1 2" key="1">
    <citation type="submission" date="2021-06" db="EMBL/GenBank/DDBJ databases">
        <authorList>
            <person name="Palmer J.M."/>
        </authorList>
    </citation>
    <scope>NUCLEOTIDE SEQUENCE [LARGE SCALE GENOMIC DNA]</scope>
    <source>
        <strain evidence="1 2">XR_2019</strain>
        <tissue evidence="1">Muscle</tissue>
    </source>
</reference>
<keyword evidence="1" id="KW-0503">Monooxygenase</keyword>
<dbReference type="Gene3D" id="3.30.9.10">
    <property type="entry name" value="D-Amino Acid Oxidase, subunit A, domain 2"/>
    <property type="match status" value="1"/>
</dbReference>
<evidence type="ECO:0000313" key="1">
    <source>
        <dbReference type="EMBL" id="MEQ2268628.1"/>
    </source>
</evidence>
<dbReference type="InterPro" id="IPR051205">
    <property type="entry name" value="UbiH/COQ6_monooxygenase"/>
</dbReference>
<keyword evidence="1" id="KW-0560">Oxidoreductase</keyword>
<dbReference type="Proteomes" id="UP001444071">
    <property type="component" value="Unassembled WGS sequence"/>
</dbReference>
<comment type="caution">
    <text evidence="1">The sequence shown here is derived from an EMBL/GenBank/DDBJ whole genome shotgun (WGS) entry which is preliminary data.</text>
</comment>
<name>A0ABV0WID0_9TELE</name>
<keyword evidence="1" id="KW-0830">Ubiquinone</keyword>
<gene>
    <name evidence="1" type="primary">COQ6</name>
    <name evidence="1" type="ORF">XENORESO_008271</name>
</gene>
<dbReference type="GO" id="GO:0004497">
    <property type="term" value="F:monooxygenase activity"/>
    <property type="evidence" value="ECO:0007669"/>
    <property type="project" value="UniProtKB-KW"/>
</dbReference>
<proteinExistence type="predicted"/>
<dbReference type="PANTHER" id="PTHR43876:SF7">
    <property type="entry name" value="UBIQUINONE BIOSYNTHESIS MONOOXYGENASE COQ6, MITOCHONDRIAL"/>
    <property type="match status" value="1"/>
</dbReference>
<organism evidence="1 2">
    <name type="scientific">Xenotaenia resolanae</name>
    <dbReference type="NCBI Taxonomy" id="208358"/>
    <lineage>
        <taxon>Eukaryota</taxon>
        <taxon>Metazoa</taxon>
        <taxon>Chordata</taxon>
        <taxon>Craniata</taxon>
        <taxon>Vertebrata</taxon>
        <taxon>Euteleostomi</taxon>
        <taxon>Actinopterygii</taxon>
        <taxon>Neopterygii</taxon>
        <taxon>Teleostei</taxon>
        <taxon>Neoteleostei</taxon>
        <taxon>Acanthomorphata</taxon>
        <taxon>Ovalentaria</taxon>
        <taxon>Atherinomorphae</taxon>
        <taxon>Cyprinodontiformes</taxon>
        <taxon>Goodeidae</taxon>
        <taxon>Xenotaenia</taxon>
    </lineage>
</organism>
<sequence length="157" mass="17155">MCKSSRSMNIFPKHCNFKIHCSKMNTLADVLQSTENNVAWQRFLPTGPIAMLPLSDTESSLVWSTGHRLAEELLELDEESFVDAVNSAFWSNENQSDIIETAGALFRGALSAIMPSAGSPRQLPPSVAGIGPKSRVMFPLGIGHASEYIRHRVALIG</sequence>
<evidence type="ECO:0000313" key="2">
    <source>
        <dbReference type="Proteomes" id="UP001444071"/>
    </source>
</evidence>